<dbReference type="Proteomes" id="UP000092555">
    <property type="component" value="Unassembled WGS sequence"/>
</dbReference>
<name>A0A1A0H581_9ASCO</name>
<sequence>MNESPPPGTPRKSGKRAPTTPLVPSKTQNKKTSTAKPEPAFPRLLVMDVSIPPQAYEKELLQSKFQVWVLEKRLKEQTDLANFLELERSFVHA</sequence>
<accession>A0A1A0H581</accession>
<organism evidence="2 3">
    <name type="scientific">Metschnikowia bicuspidata var. bicuspidata NRRL YB-4993</name>
    <dbReference type="NCBI Taxonomy" id="869754"/>
    <lineage>
        <taxon>Eukaryota</taxon>
        <taxon>Fungi</taxon>
        <taxon>Dikarya</taxon>
        <taxon>Ascomycota</taxon>
        <taxon>Saccharomycotina</taxon>
        <taxon>Pichiomycetes</taxon>
        <taxon>Metschnikowiaceae</taxon>
        <taxon>Metschnikowia</taxon>
    </lineage>
</organism>
<dbReference type="EMBL" id="LXTC01000007">
    <property type="protein sequence ID" value="OBA19239.1"/>
    <property type="molecule type" value="Genomic_DNA"/>
</dbReference>
<comment type="caution">
    <text evidence="2">The sequence shown here is derived from an EMBL/GenBank/DDBJ whole genome shotgun (WGS) entry which is preliminary data.</text>
</comment>
<dbReference type="OrthoDB" id="4026374at2759"/>
<proteinExistence type="predicted"/>
<gene>
    <name evidence="2" type="ORF">METBIDRAFT_33441</name>
</gene>
<keyword evidence="3" id="KW-1185">Reference proteome</keyword>
<evidence type="ECO:0000313" key="3">
    <source>
        <dbReference type="Proteomes" id="UP000092555"/>
    </source>
</evidence>
<evidence type="ECO:0000256" key="1">
    <source>
        <dbReference type="SAM" id="MobiDB-lite"/>
    </source>
</evidence>
<dbReference type="GeneID" id="30029272"/>
<dbReference type="RefSeq" id="XP_018709771.1">
    <property type="nucleotide sequence ID" value="XM_018856296.1"/>
</dbReference>
<evidence type="ECO:0000313" key="2">
    <source>
        <dbReference type="EMBL" id="OBA19239.1"/>
    </source>
</evidence>
<reference evidence="2 3" key="1">
    <citation type="submission" date="2016-05" db="EMBL/GenBank/DDBJ databases">
        <title>Comparative genomics of biotechnologically important yeasts.</title>
        <authorList>
            <consortium name="DOE Joint Genome Institute"/>
            <person name="Riley R."/>
            <person name="Haridas S."/>
            <person name="Wolfe K.H."/>
            <person name="Lopes M.R."/>
            <person name="Hittinger C.T."/>
            <person name="Goker M."/>
            <person name="Salamov A."/>
            <person name="Wisecaver J."/>
            <person name="Long T.M."/>
            <person name="Aerts A.L."/>
            <person name="Barry K."/>
            <person name="Choi C."/>
            <person name="Clum A."/>
            <person name="Coughlan A.Y."/>
            <person name="Deshpande S."/>
            <person name="Douglass A.P."/>
            <person name="Hanson S.J."/>
            <person name="Klenk H.-P."/>
            <person name="LaButti K."/>
            <person name="Lapidus A."/>
            <person name="Lindquist E."/>
            <person name="Lipzen A."/>
            <person name="Meier-kolthoff J.P."/>
            <person name="Ohm R.A."/>
            <person name="Otillar R.P."/>
            <person name="Pangilinan J."/>
            <person name="Peng Y."/>
            <person name="Rokas A."/>
            <person name="Rosa C.A."/>
            <person name="Scheuner C."/>
            <person name="Sibirny A.A."/>
            <person name="Slot J.C."/>
            <person name="Stielow J.B."/>
            <person name="Sun H."/>
            <person name="Kurtzman C.P."/>
            <person name="Blackwell M."/>
            <person name="Grigoriev I.V."/>
            <person name="Jeffries T.W."/>
        </authorList>
    </citation>
    <scope>NUCLEOTIDE SEQUENCE [LARGE SCALE GENOMIC DNA]</scope>
    <source>
        <strain evidence="2 3">NRRL YB-4993</strain>
    </source>
</reference>
<protein>
    <submittedName>
        <fullName evidence="2">Uncharacterized protein</fullName>
    </submittedName>
</protein>
<dbReference type="AlphaFoldDB" id="A0A1A0H581"/>
<feature type="compositionally biased region" description="Polar residues" evidence="1">
    <location>
        <begin position="25"/>
        <end position="35"/>
    </location>
</feature>
<feature type="region of interest" description="Disordered" evidence="1">
    <location>
        <begin position="1"/>
        <end position="39"/>
    </location>
</feature>